<reference evidence="2 3" key="1">
    <citation type="journal article" date="2018" name="Arch. Microbiol.">
        <title>New insights into the metabolic potential of the phototrophic purple bacterium Rhodopila globiformis DSM 161(T) from its draft genome sequence and evidence for a vanadium-dependent nitrogenase.</title>
        <authorList>
            <person name="Imhoff J.F."/>
            <person name="Rahn T."/>
            <person name="Kunzel S."/>
            <person name="Neulinger S.C."/>
        </authorList>
    </citation>
    <scope>NUCLEOTIDE SEQUENCE [LARGE SCALE GENOMIC DNA]</scope>
    <source>
        <strain evidence="2 3">DSM 161</strain>
    </source>
</reference>
<organism evidence="2 3">
    <name type="scientific">Rhodopila globiformis</name>
    <name type="common">Rhodopseudomonas globiformis</name>
    <dbReference type="NCBI Taxonomy" id="1071"/>
    <lineage>
        <taxon>Bacteria</taxon>
        <taxon>Pseudomonadati</taxon>
        <taxon>Pseudomonadota</taxon>
        <taxon>Alphaproteobacteria</taxon>
        <taxon>Acetobacterales</taxon>
        <taxon>Acetobacteraceae</taxon>
        <taxon>Rhodopila</taxon>
    </lineage>
</organism>
<name>A0A2S6NIU0_RHOGL</name>
<protein>
    <recommendedName>
        <fullName evidence="1">SPOR domain-containing protein</fullName>
    </recommendedName>
</protein>
<dbReference type="CDD" id="cd22268">
    <property type="entry name" value="DPBB_RlpA-like"/>
    <property type="match status" value="1"/>
</dbReference>
<evidence type="ECO:0000313" key="3">
    <source>
        <dbReference type="Proteomes" id="UP000239724"/>
    </source>
</evidence>
<dbReference type="PROSITE" id="PS51724">
    <property type="entry name" value="SPOR"/>
    <property type="match status" value="1"/>
</dbReference>
<dbReference type="PANTHER" id="PTHR34183">
    <property type="entry name" value="ENDOLYTIC PEPTIDOGLYCAN TRANSGLYCOSYLASE RLPA"/>
    <property type="match status" value="1"/>
</dbReference>
<comment type="caution">
    <text evidence="2">The sequence shown here is derived from an EMBL/GenBank/DDBJ whole genome shotgun (WGS) entry which is preliminary data.</text>
</comment>
<proteinExistence type="predicted"/>
<dbReference type="EMBL" id="NHRY01000109">
    <property type="protein sequence ID" value="PPQ34475.1"/>
    <property type="molecule type" value="Genomic_DNA"/>
</dbReference>
<accession>A0A2S6NIU0</accession>
<dbReference type="GO" id="GO:0042834">
    <property type="term" value="F:peptidoglycan binding"/>
    <property type="evidence" value="ECO:0007669"/>
    <property type="project" value="InterPro"/>
</dbReference>
<feature type="domain" description="SPOR" evidence="1">
    <location>
        <begin position="207"/>
        <end position="284"/>
    </location>
</feature>
<evidence type="ECO:0000259" key="1">
    <source>
        <dbReference type="PROSITE" id="PS51724"/>
    </source>
</evidence>
<dbReference type="Gene3D" id="2.40.40.10">
    <property type="entry name" value="RlpA-like domain"/>
    <property type="match status" value="1"/>
</dbReference>
<evidence type="ECO:0000313" key="2">
    <source>
        <dbReference type="EMBL" id="PPQ34475.1"/>
    </source>
</evidence>
<keyword evidence="3" id="KW-1185">Reference proteome</keyword>
<dbReference type="InterPro" id="IPR036908">
    <property type="entry name" value="RlpA-like_sf"/>
</dbReference>
<dbReference type="Proteomes" id="UP000239724">
    <property type="component" value="Unassembled WGS sequence"/>
</dbReference>
<sequence length="284" mass="30263">MTLLVASCNHMTLKPDPHYVLGKPYQAGSVWYYPRENYDLDETGLAAVSRDNTTRLTTDGEVSDQAALAAAHPSLQLPAIAQLTNLENGLQTTVRINDRGTGDPHRLVEITRRTAQLLGIRPDAVARVRLRVLPAESHAAAEALPGAPRLPIATAPRGAVEVAELPPPPGVRQGNGHSVTASVAQAPEAPPAAAPPLRLPETVTRTAARPGRLMVRLDTFDEYQYAAVQQAKMAGAGAVIVTSRQGRTRQFRVEIGPLPDVARADAVLDQAFSSGIPDARIVVD</sequence>
<gene>
    <name evidence="2" type="ORF">CCS01_10765</name>
</gene>
<dbReference type="AlphaFoldDB" id="A0A2S6NIU0"/>
<dbReference type="InterPro" id="IPR007730">
    <property type="entry name" value="SPOR-like_dom"/>
</dbReference>
<dbReference type="PANTHER" id="PTHR34183:SF1">
    <property type="entry name" value="ENDOLYTIC PEPTIDOGLYCAN TRANSGLYCOSYLASE RLPA"/>
    <property type="match status" value="1"/>
</dbReference>